<keyword evidence="2" id="KW-1185">Reference proteome</keyword>
<name>A0A250AXC7_9GAMM</name>
<proteinExistence type="predicted"/>
<protein>
    <submittedName>
        <fullName evidence="1">Uncharacterized protein</fullName>
    </submittedName>
</protein>
<dbReference type="EMBL" id="CP014136">
    <property type="protein sequence ID" value="ATA18476.1"/>
    <property type="molecule type" value="Genomic_DNA"/>
</dbReference>
<evidence type="ECO:0000313" key="1">
    <source>
        <dbReference type="EMBL" id="ATA18476.1"/>
    </source>
</evidence>
<evidence type="ECO:0000313" key="2">
    <source>
        <dbReference type="Proteomes" id="UP000217182"/>
    </source>
</evidence>
<reference evidence="1 2" key="1">
    <citation type="submission" date="2016-01" db="EMBL/GenBank/DDBJ databases">
        <authorList>
            <person name="Oliw E.H."/>
        </authorList>
    </citation>
    <scope>NUCLEOTIDE SEQUENCE [LARGE SCALE GENOMIC DNA]</scope>
    <source>
        <strain evidence="1 2">FRB97</strain>
    </source>
</reference>
<organism evidence="1 2">
    <name type="scientific">Gibbsiella quercinecans</name>
    <dbReference type="NCBI Taxonomy" id="929813"/>
    <lineage>
        <taxon>Bacteria</taxon>
        <taxon>Pseudomonadati</taxon>
        <taxon>Pseudomonadota</taxon>
        <taxon>Gammaproteobacteria</taxon>
        <taxon>Enterobacterales</taxon>
        <taxon>Yersiniaceae</taxon>
        <taxon>Gibbsiella</taxon>
    </lineage>
</organism>
<gene>
    <name evidence="1" type="ORF">AWC35_03455</name>
</gene>
<accession>A0A250AXC7</accession>
<dbReference type="AlphaFoldDB" id="A0A250AXC7"/>
<sequence>MAPRAIGGTDCIAGLCIKCHYSNGLEHGQRMSIPDIGQGDLALQHAAITFLPHSGALFPKRNMLGSLKHKNFSLVLMWPFRRRKDSGSGCAEGAHDQINE</sequence>
<dbReference type="Proteomes" id="UP000217182">
    <property type="component" value="Chromosome"/>
</dbReference>
<dbReference type="KEGG" id="gqu:AWC35_03455"/>